<keyword evidence="11 13" id="KW-0472">Membrane</keyword>
<evidence type="ECO:0000256" key="10">
    <source>
        <dbReference type="ARBA" id="ARBA00023012"/>
    </source>
</evidence>
<dbReference type="PANTHER" id="PTHR43711">
    <property type="entry name" value="TWO-COMPONENT HISTIDINE KINASE"/>
    <property type="match status" value="1"/>
</dbReference>
<evidence type="ECO:0000313" key="16">
    <source>
        <dbReference type="Proteomes" id="UP000019460"/>
    </source>
</evidence>
<evidence type="ECO:0000256" key="3">
    <source>
        <dbReference type="ARBA" id="ARBA00006434"/>
    </source>
</evidence>
<comment type="caution">
    <text evidence="15">The sequence shown here is derived from an EMBL/GenBank/DDBJ whole genome shotgun (WGS) entry which is preliminary data.</text>
</comment>
<dbReference type="SMART" id="SM00388">
    <property type="entry name" value="HisKA"/>
    <property type="match status" value="1"/>
</dbReference>
<dbReference type="InterPro" id="IPR036097">
    <property type="entry name" value="HisK_dim/P_sf"/>
</dbReference>
<keyword evidence="6" id="KW-0808">Transferase</keyword>
<evidence type="ECO:0000256" key="5">
    <source>
        <dbReference type="ARBA" id="ARBA00022553"/>
    </source>
</evidence>
<dbReference type="Gene3D" id="1.20.1730.10">
    <property type="entry name" value="Sodium/glucose cotransporter"/>
    <property type="match status" value="1"/>
</dbReference>
<feature type="transmembrane region" description="Helical" evidence="13">
    <location>
        <begin position="417"/>
        <end position="444"/>
    </location>
</feature>
<dbReference type="eggNOG" id="COG0591">
    <property type="taxonomic scope" value="Bacteria"/>
</dbReference>
<dbReference type="InterPro" id="IPR038377">
    <property type="entry name" value="Na/Glc_symporter_sf"/>
</dbReference>
<feature type="transmembrane region" description="Helical" evidence="13">
    <location>
        <begin position="391"/>
        <end position="411"/>
    </location>
</feature>
<protein>
    <recommendedName>
        <fullName evidence="4">histidine kinase</fullName>
        <ecNumber evidence="4">2.7.13.3</ecNumber>
    </recommendedName>
</protein>
<dbReference type="CDD" id="cd10322">
    <property type="entry name" value="SLC5sbd"/>
    <property type="match status" value="1"/>
</dbReference>
<dbReference type="PATRIC" id="fig|1249627.3.peg.2294"/>
<evidence type="ECO:0000256" key="2">
    <source>
        <dbReference type="ARBA" id="ARBA00004141"/>
    </source>
</evidence>
<evidence type="ECO:0000256" key="4">
    <source>
        <dbReference type="ARBA" id="ARBA00012438"/>
    </source>
</evidence>
<dbReference type="Gene3D" id="3.30.565.10">
    <property type="entry name" value="Histidine kinase-like ATPase, C-terminal domain"/>
    <property type="match status" value="1"/>
</dbReference>
<keyword evidence="5" id="KW-0597">Phosphoprotein</keyword>
<feature type="transmembrane region" description="Helical" evidence="13">
    <location>
        <begin position="337"/>
        <end position="370"/>
    </location>
</feature>
<feature type="transmembrane region" description="Helical" evidence="13">
    <location>
        <begin position="162"/>
        <end position="183"/>
    </location>
</feature>
<dbReference type="Pfam" id="PF00512">
    <property type="entry name" value="HisKA"/>
    <property type="match status" value="1"/>
</dbReference>
<feature type="transmembrane region" description="Helical" evidence="13">
    <location>
        <begin position="253"/>
        <end position="270"/>
    </location>
</feature>
<dbReference type="GO" id="GO:0005886">
    <property type="term" value="C:plasma membrane"/>
    <property type="evidence" value="ECO:0007669"/>
    <property type="project" value="UniProtKB-ARBA"/>
</dbReference>
<dbReference type="InterPro" id="IPR003661">
    <property type="entry name" value="HisK_dim/P_dom"/>
</dbReference>
<keyword evidence="10" id="KW-0902">Two-component regulatory system</keyword>
<comment type="catalytic activity">
    <reaction evidence="1">
        <text>ATP + protein L-histidine = ADP + protein N-phospho-L-histidine.</text>
        <dbReference type="EC" id="2.7.13.3"/>
    </reaction>
</comment>
<sequence length="911" mass="99552">MISAPFIVGVSCLYLSLLFAIAYWADRRADRGRSVIAHPTVYALSLAVYCTAWTFYGSVGRATENGIGFLPIYIGPTLMALLWGSVMLKMVRVSKSERITSIADFIASRYGKSQALAGLVTLIAVIGVVPYISLQLKAVSWSFTILHEYPLVRMPEQTSLPLWHDNAFVVTLLLAVFAVLFGTRQLDASERHEGMVAAIAFESIVKLVAFLAVGLFVTLGLLGLGDTGLDRLTTHPDIAETLGPLLAPSVSPFQDWFAITLLAGLAIILLPRQFQMGVVEISDESHLRRAIWLFPLYLLLINLFVVPIAIAGLSLFPNGQADADTFMLTLPIAFQQPWLALLVFIGGLSAATGMVIVESIALSTMVSNDLVLPMLMRLWRRRTPPADLGRLLLNVRRGAIMGILLLGYLYYHFAGEAYALVSIGLISFVAVAQFAPALIGGLYWRGGTREGALAGLSAGFLVWIYTLLLPSFARSGWLPTAFMESGPGGLDILAPLALFGLEGWNSITHGLFWSLSANIGAFLLVSSLREPNAAETRQARLFVDALRQRQPTSAPLWRGSAEVRKLTAMAERFLGIKRTREAFARFAEGRGFESSDALPADAETVSFAETLLSGAIGSSSARVMVASVTEEETLGLAEVLDILDEASQIRAYSHELEQKSQALEEATGELRAANLRLQELDRMKDDFMSSVTHELRTPLSSIRAFSEILFDDPKIPLDRRRHFLGILVSETERLSRLVNQVLDLAKIESGHADWKNETLDLREVVEQAVAATQQLIAERGIHLEREVPSGPALVWGDRDRLIQVMVNLLSNAAKFAPNVSGLIRIRLAAAEDLWHLCVADNGPGIAETDLELVFEKFRQTQVGGSKPAGTGLGLPISRQIVDHLGGRIWAEDRPGKGANLCFELPRYPADT</sequence>
<dbReference type="FunFam" id="3.30.565.10:FF:000006">
    <property type="entry name" value="Sensor histidine kinase WalK"/>
    <property type="match status" value="1"/>
</dbReference>
<feature type="transmembrane region" description="Helical" evidence="13">
    <location>
        <begin position="6"/>
        <end position="24"/>
    </location>
</feature>
<dbReference type="AlphaFoldDB" id="W9V6C3"/>
<dbReference type="Gene3D" id="1.10.287.130">
    <property type="match status" value="1"/>
</dbReference>
<dbReference type="GO" id="GO:0000155">
    <property type="term" value="F:phosphorelay sensor kinase activity"/>
    <property type="evidence" value="ECO:0007669"/>
    <property type="project" value="InterPro"/>
</dbReference>
<evidence type="ECO:0000256" key="1">
    <source>
        <dbReference type="ARBA" id="ARBA00000085"/>
    </source>
</evidence>
<evidence type="ECO:0000313" key="15">
    <source>
        <dbReference type="EMBL" id="EXJ14919.1"/>
    </source>
</evidence>
<evidence type="ECO:0000256" key="13">
    <source>
        <dbReference type="SAM" id="Phobius"/>
    </source>
</evidence>
<feature type="coiled-coil region" evidence="12">
    <location>
        <begin position="649"/>
        <end position="683"/>
    </location>
</feature>
<feature type="transmembrane region" description="Helical" evidence="13">
    <location>
        <begin position="36"/>
        <end position="56"/>
    </location>
</feature>
<dbReference type="Pfam" id="PF02518">
    <property type="entry name" value="HATPase_c"/>
    <property type="match status" value="1"/>
</dbReference>
<dbReference type="PROSITE" id="PS50283">
    <property type="entry name" value="NA_SOLUT_SYMP_3"/>
    <property type="match status" value="1"/>
</dbReference>
<keyword evidence="12" id="KW-0175">Coiled coil</keyword>
<comment type="subcellular location">
    <subcellularLocation>
        <location evidence="2">Membrane</location>
        <topology evidence="2">Multi-pass membrane protein</topology>
    </subcellularLocation>
</comment>
<dbReference type="SMART" id="SM00387">
    <property type="entry name" value="HATPase_c"/>
    <property type="match status" value="1"/>
</dbReference>
<reference evidence="15 16" key="1">
    <citation type="submission" date="2012-11" db="EMBL/GenBank/DDBJ databases">
        <title>Genome assembly of Thiorhodococcus sp. AK35.</title>
        <authorList>
            <person name="Nupur N."/>
            <person name="Khatri I."/>
            <person name="Subramanian S."/>
            <person name="Pinnaka A."/>
        </authorList>
    </citation>
    <scope>NUCLEOTIDE SEQUENCE [LARGE SCALE GENOMIC DNA]</scope>
    <source>
        <strain evidence="15 16">AK35</strain>
    </source>
</reference>
<evidence type="ECO:0000256" key="12">
    <source>
        <dbReference type="SAM" id="Coils"/>
    </source>
</evidence>
<dbReference type="InterPro" id="IPR005467">
    <property type="entry name" value="His_kinase_dom"/>
</dbReference>
<dbReference type="RefSeq" id="WP_043753864.1">
    <property type="nucleotide sequence ID" value="NZ_AONC01000034.1"/>
</dbReference>
<evidence type="ECO:0000259" key="14">
    <source>
        <dbReference type="PROSITE" id="PS50109"/>
    </source>
</evidence>
<dbReference type="OrthoDB" id="9764438at2"/>
<dbReference type="FunFam" id="1.10.287.130:FF:000001">
    <property type="entry name" value="Two-component sensor histidine kinase"/>
    <property type="match status" value="1"/>
</dbReference>
<dbReference type="PRINTS" id="PR00344">
    <property type="entry name" value="BCTRLSENSOR"/>
</dbReference>
<dbReference type="InterPro" id="IPR004358">
    <property type="entry name" value="Sig_transdc_His_kin-like_C"/>
</dbReference>
<organism evidence="15 16">
    <name type="scientific">Imhoffiella purpurea</name>
    <dbReference type="NCBI Taxonomy" id="1249627"/>
    <lineage>
        <taxon>Bacteria</taxon>
        <taxon>Pseudomonadati</taxon>
        <taxon>Pseudomonadota</taxon>
        <taxon>Gammaproteobacteria</taxon>
        <taxon>Chromatiales</taxon>
        <taxon>Chromatiaceae</taxon>
        <taxon>Imhoffiella</taxon>
    </lineage>
</organism>
<dbReference type="InterPro" id="IPR036890">
    <property type="entry name" value="HATPase_C_sf"/>
</dbReference>
<dbReference type="EC" id="2.7.13.3" evidence="4"/>
<dbReference type="InterPro" id="IPR050736">
    <property type="entry name" value="Sensor_HK_Regulatory"/>
</dbReference>
<evidence type="ECO:0000256" key="8">
    <source>
        <dbReference type="ARBA" id="ARBA00022777"/>
    </source>
</evidence>
<keyword evidence="16" id="KW-1185">Reference proteome</keyword>
<accession>W9V6C3</accession>
<evidence type="ECO:0000256" key="7">
    <source>
        <dbReference type="ARBA" id="ARBA00022692"/>
    </source>
</evidence>
<evidence type="ECO:0000256" key="9">
    <source>
        <dbReference type="ARBA" id="ARBA00022989"/>
    </source>
</evidence>
<feature type="transmembrane region" description="Helical" evidence="13">
    <location>
        <begin position="204"/>
        <end position="224"/>
    </location>
</feature>
<dbReference type="GO" id="GO:0022857">
    <property type="term" value="F:transmembrane transporter activity"/>
    <property type="evidence" value="ECO:0007669"/>
    <property type="project" value="InterPro"/>
</dbReference>
<feature type="transmembrane region" description="Helical" evidence="13">
    <location>
        <begin position="115"/>
        <end position="134"/>
    </location>
</feature>
<feature type="transmembrane region" description="Helical" evidence="13">
    <location>
        <begin position="291"/>
        <end position="317"/>
    </location>
</feature>
<dbReference type="PANTHER" id="PTHR43711:SF30">
    <property type="entry name" value="HISTIDINE KINASE"/>
    <property type="match status" value="1"/>
</dbReference>
<keyword evidence="8 15" id="KW-0418">Kinase</keyword>
<feature type="transmembrane region" description="Helical" evidence="13">
    <location>
        <begin position="451"/>
        <end position="473"/>
    </location>
</feature>
<evidence type="ECO:0000256" key="6">
    <source>
        <dbReference type="ARBA" id="ARBA00022679"/>
    </source>
</evidence>
<feature type="domain" description="Histidine kinase" evidence="14">
    <location>
        <begin position="690"/>
        <end position="908"/>
    </location>
</feature>
<dbReference type="eggNOG" id="COG2205">
    <property type="taxonomic scope" value="Bacteria"/>
</dbReference>
<dbReference type="SUPFAM" id="SSF47384">
    <property type="entry name" value="Homodimeric domain of signal transducing histidine kinase"/>
    <property type="match status" value="1"/>
</dbReference>
<feature type="transmembrane region" description="Helical" evidence="13">
    <location>
        <begin position="68"/>
        <end position="88"/>
    </location>
</feature>
<keyword evidence="9 13" id="KW-1133">Transmembrane helix</keyword>
<evidence type="ECO:0000256" key="11">
    <source>
        <dbReference type="ARBA" id="ARBA00023136"/>
    </source>
</evidence>
<dbReference type="STRING" id="1249627.D779_1974"/>
<proteinExistence type="inferred from homology"/>
<dbReference type="InterPro" id="IPR001734">
    <property type="entry name" value="Na/solute_symporter"/>
</dbReference>
<dbReference type="CDD" id="cd00082">
    <property type="entry name" value="HisKA"/>
    <property type="match status" value="1"/>
</dbReference>
<dbReference type="Proteomes" id="UP000019460">
    <property type="component" value="Unassembled WGS sequence"/>
</dbReference>
<dbReference type="InterPro" id="IPR003594">
    <property type="entry name" value="HATPase_dom"/>
</dbReference>
<keyword evidence="7 13" id="KW-0812">Transmembrane</keyword>
<name>W9V6C3_9GAMM</name>
<dbReference type="EMBL" id="AONC01000034">
    <property type="protein sequence ID" value="EXJ14919.1"/>
    <property type="molecule type" value="Genomic_DNA"/>
</dbReference>
<dbReference type="SUPFAM" id="SSF55874">
    <property type="entry name" value="ATPase domain of HSP90 chaperone/DNA topoisomerase II/histidine kinase"/>
    <property type="match status" value="1"/>
</dbReference>
<comment type="similarity">
    <text evidence="3">Belongs to the sodium:solute symporter (SSF) (TC 2.A.21) family.</text>
</comment>
<gene>
    <name evidence="15" type="ORF">D779_1974</name>
</gene>
<dbReference type="PROSITE" id="PS50109">
    <property type="entry name" value="HIS_KIN"/>
    <property type="match status" value="1"/>
</dbReference>